<comment type="caution">
    <text evidence="7">The sequence shown here is derived from an EMBL/GenBank/DDBJ whole genome shotgun (WGS) entry which is preliminary data.</text>
</comment>
<keyword evidence="8" id="KW-1185">Reference proteome</keyword>
<evidence type="ECO:0000256" key="3">
    <source>
        <dbReference type="ARBA" id="ARBA00012922"/>
    </source>
</evidence>
<protein>
    <recommendedName>
        <fullName evidence="3">amidase</fullName>
        <ecNumber evidence="3">3.5.1.4</ecNumber>
    </recommendedName>
</protein>
<evidence type="ECO:0000313" key="8">
    <source>
        <dbReference type="Proteomes" id="UP000717696"/>
    </source>
</evidence>
<dbReference type="InterPro" id="IPR020556">
    <property type="entry name" value="Amidase_CS"/>
</dbReference>
<dbReference type="GO" id="GO:0004040">
    <property type="term" value="F:amidase activity"/>
    <property type="evidence" value="ECO:0007669"/>
    <property type="project" value="UniProtKB-EC"/>
</dbReference>
<feature type="active site" description="Charge relay system" evidence="5">
    <location>
        <position position="212"/>
    </location>
</feature>
<dbReference type="OrthoDB" id="6428749at2759"/>
<dbReference type="Proteomes" id="UP000717696">
    <property type="component" value="Unassembled WGS sequence"/>
</dbReference>
<organism evidence="7 8">
    <name type="scientific">Dactylonectria estremocensis</name>
    <dbReference type="NCBI Taxonomy" id="1079267"/>
    <lineage>
        <taxon>Eukaryota</taxon>
        <taxon>Fungi</taxon>
        <taxon>Dikarya</taxon>
        <taxon>Ascomycota</taxon>
        <taxon>Pezizomycotina</taxon>
        <taxon>Sordariomycetes</taxon>
        <taxon>Hypocreomycetidae</taxon>
        <taxon>Hypocreales</taxon>
        <taxon>Nectriaceae</taxon>
        <taxon>Dactylonectria</taxon>
    </lineage>
</organism>
<proteinExistence type="inferred from homology"/>
<dbReference type="AlphaFoldDB" id="A0A9P9DY24"/>
<sequence length="542" mass="58902">MGSLAAASWEIQADKCRKILRDSLNTAWLLPLNDLPAAKQLNVSTFIDTCKLLTPRELEITAASATGLVRQMASGSLTAVETVTAFLKRAHVAHQLTNFATEFMVDEALAAAAELDVYYKETGKLKGPLHGLPISTKEHIGHRGRIAHSAYVAWVDNVAEVDALLVQLCKNAGAVFHVRTNEPQSVMHIDCSNPIYGTTVNPHNRALTCGGSSGGEGASLGLRCAALGIGTDIGGSVRVPAAFCGSYGLRTTALRNPYKGVSLPGGGQESVRCVISPLANSAEDLNLFQSAVLDQEPWETETSLVPLPWKRLAPLQPGQITVGAMWDDGLVHPHPPVLRALKHAVAKLRDAGVRVVDFEPYDHKEGFDIISALYFPDAARTQKDILAKSGEPVAALTEWAFGLARSEPLSISENWELNVRRDAYREAYHRIMKEREVDFILCPAYVGAAATLGGGQYFLYTAIWNILDQPCTTFPTGLKVDPAVDVVDKHYEPRSEDDGREYKKYVPETFVDAPIALQLVGKHFRDEETVAATELVSKIVQG</sequence>
<dbReference type="InterPro" id="IPR023631">
    <property type="entry name" value="Amidase_dom"/>
</dbReference>
<dbReference type="Gene3D" id="3.90.1300.10">
    <property type="entry name" value="Amidase signature (AS) domain"/>
    <property type="match status" value="1"/>
</dbReference>
<feature type="active site" description="Acyl-ester intermediate" evidence="5">
    <location>
        <position position="236"/>
    </location>
</feature>
<evidence type="ECO:0000256" key="5">
    <source>
        <dbReference type="PIRSR" id="PIRSR001221-1"/>
    </source>
</evidence>
<feature type="domain" description="Amidase" evidence="6">
    <location>
        <begin position="81"/>
        <end position="529"/>
    </location>
</feature>
<feature type="active site" description="Charge relay system" evidence="5">
    <location>
        <position position="137"/>
    </location>
</feature>
<dbReference type="InterPro" id="IPR036928">
    <property type="entry name" value="AS_sf"/>
</dbReference>
<dbReference type="SUPFAM" id="SSF75304">
    <property type="entry name" value="Amidase signature (AS) enzymes"/>
    <property type="match status" value="1"/>
</dbReference>
<dbReference type="Pfam" id="PF01425">
    <property type="entry name" value="Amidase"/>
    <property type="match status" value="1"/>
</dbReference>
<accession>A0A9P9DY24</accession>
<gene>
    <name evidence="7" type="ORF">B0J13DRAFT_627584</name>
</gene>
<dbReference type="PANTHER" id="PTHR46072:SF4">
    <property type="entry name" value="AMIDASE C550.07-RELATED"/>
    <property type="match status" value="1"/>
</dbReference>
<reference evidence="7" key="1">
    <citation type="journal article" date="2021" name="Nat. Commun.">
        <title>Genetic determinants of endophytism in the Arabidopsis root mycobiome.</title>
        <authorList>
            <person name="Mesny F."/>
            <person name="Miyauchi S."/>
            <person name="Thiergart T."/>
            <person name="Pickel B."/>
            <person name="Atanasova L."/>
            <person name="Karlsson M."/>
            <person name="Huettel B."/>
            <person name="Barry K.W."/>
            <person name="Haridas S."/>
            <person name="Chen C."/>
            <person name="Bauer D."/>
            <person name="Andreopoulos W."/>
            <person name="Pangilinan J."/>
            <person name="LaButti K."/>
            <person name="Riley R."/>
            <person name="Lipzen A."/>
            <person name="Clum A."/>
            <person name="Drula E."/>
            <person name="Henrissat B."/>
            <person name="Kohler A."/>
            <person name="Grigoriev I.V."/>
            <person name="Martin F.M."/>
            <person name="Hacquard S."/>
        </authorList>
    </citation>
    <scope>NUCLEOTIDE SEQUENCE</scope>
    <source>
        <strain evidence="7">MPI-CAGE-AT-0021</strain>
    </source>
</reference>
<dbReference type="PIRSF" id="PIRSF001221">
    <property type="entry name" value="Amidase_fungi"/>
    <property type="match status" value="1"/>
</dbReference>
<comment type="similarity">
    <text evidence="2">Belongs to the amidase family.</text>
</comment>
<dbReference type="EC" id="3.5.1.4" evidence="3"/>
<name>A0A9P9DY24_9HYPO</name>
<dbReference type="PROSITE" id="PS00571">
    <property type="entry name" value="AMIDASES"/>
    <property type="match status" value="1"/>
</dbReference>
<evidence type="ECO:0000256" key="2">
    <source>
        <dbReference type="ARBA" id="ARBA00009199"/>
    </source>
</evidence>
<evidence type="ECO:0000259" key="6">
    <source>
        <dbReference type="Pfam" id="PF01425"/>
    </source>
</evidence>
<comment type="catalytic activity">
    <reaction evidence="1">
        <text>a monocarboxylic acid amide + H2O = a monocarboxylate + NH4(+)</text>
        <dbReference type="Rhea" id="RHEA:12020"/>
        <dbReference type="ChEBI" id="CHEBI:15377"/>
        <dbReference type="ChEBI" id="CHEBI:28938"/>
        <dbReference type="ChEBI" id="CHEBI:35757"/>
        <dbReference type="ChEBI" id="CHEBI:83628"/>
        <dbReference type="EC" id="3.5.1.4"/>
    </reaction>
</comment>
<evidence type="ECO:0000256" key="4">
    <source>
        <dbReference type="ARBA" id="ARBA00022801"/>
    </source>
</evidence>
<evidence type="ECO:0000256" key="1">
    <source>
        <dbReference type="ARBA" id="ARBA00001311"/>
    </source>
</evidence>
<keyword evidence="4" id="KW-0378">Hydrolase</keyword>
<dbReference type="EMBL" id="JAGMUU010000022">
    <property type="protein sequence ID" value="KAH7127855.1"/>
    <property type="molecule type" value="Genomic_DNA"/>
</dbReference>
<dbReference type="PANTHER" id="PTHR46072">
    <property type="entry name" value="AMIDASE-RELATED-RELATED"/>
    <property type="match status" value="1"/>
</dbReference>
<evidence type="ECO:0000313" key="7">
    <source>
        <dbReference type="EMBL" id="KAH7127855.1"/>
    </source>
</evidence>